<dbReference type="InterPro" id="IPR005552">
    <property type="entry name" value="Scramblase"/>
</dbReference>
<evidence type="ECO:0000256" key="2">
    <source>
        <dbReference type="RuleBase" id="RU363116"/>
    </source>
</evidence>
<dbReference type="EMBL" id="HBGE01016596">
    <property type="protein sequence ID" value="CAD9106005.1"/>
    <property type="molecule type" value="Transcribed_RNA"/>
</dbReference>
<dbReference type="PANTHER" id="PTHR23248:SF9">
    <property type="entry name" value="PHOSPHOLIPID SCRAMBLASE"/>
    <property type="match status" value="1"/>
</dbReference>
<dbReference type="Pfam" id="PF03803">
    <property type="entry name" value="Scramblase"/>
    <property type="match status" value="1"/>
</dbReference>
<proteinExistence type="inferred from homology"/>
<gene>
    <name evidence="3" type="ORF">ACAT0790_LOCUS9855</name>
</gene>
<sequence>MDFGYMNSGGLMKDGATTQPDEMYALEQSSFFMRCCWRDGRPMTINVSEGAEAGGNSIIDYNKPCGCPLNCFLPIGDDGVEFPCCCMLPELTATVDGHELKSNYVCDQYCCVSKFSYSEDGQEVYRLKPDTCCFGCCPTCRCGGGRRPAIPYFFYDPNGERITDGQSEDNQPQIRKVFTGLAKECCTTADTFAVFFPQDADVKRKAGLLGLTFLLDFTVFERQGQDGA</sequence>
<accession>A0A7S1PXF1</accession>
<reference evidence="3" key="1">
    <citation type="submission" date="2021-01" db="EMBL/GenBank/DDBJ databases">
        <authorList>
            <person name="Corre E."/>
            <person name="Pelletier E."/>
            <person name="Niang G."/>
            <person name="Scheremetjew M."/>
            <person name="Finn R."/>
            <person name="Kale V."/>
            <person name="Holt S."/>
            <person name="Cochrane G."/>
            <person name="Meng A."/>
            <person name="Brown T."/>
            <person name="Cohen L."/>
        </authorList>
    </citation>
    <scope>NUCLEOTIDE SEQUENCE</scope>
    <source>
        <strain evidence="3">OF101</strain>
    </source>
</reference>
<dbReference type="GO" id="GO:0005886">
    <property type="term" value="C:plasma membrane"/>
    <property type="evidence" value="ECO:0007669"/>
    <property type="project" value="TreeGrafter"/>
</dbReference>
<comment type="similarity">
    <text evidence="1 2">Belongs to the phospholipid scramblase family.</text>
</comment>
<dbReference type="PANTHER" id="PTHR23248">
    <property type="entry name" value="PHOSPHOLIPID SCRAMBLASE-RELATED"/>
    <property type="match status" value="1"/>
</dbReference>
<dbReference type="GO" id="GO:0017128">
    <property type="term" value="F:phospholipid scramblase activity"/>
    <property type="evidence" value="ECO:0007669"/>
    <property type="project" value="InterPro"/>
</dbReference>
<evidence type="ECO:0000256" key="1">
    <source>
        <dbReference type="ARBA" id="ARBA00005350"/>
    </source>
</evidence>
<dbReference type="AlphaFoldDB" id="A0A7S1PXF1"/>
<name>A0A7S1PXF1_ALECA</name>
<organism evidence="3">
    <name type="scientific">Alexandrium catenella</name>
    <name type="common">Red tide dinoflagellate</name>
    <name type="synonym">Gonyaulax catenella</name>
    <dbReference type="NCBI Taxonomy" id="2925"/>
    <lineage>
        <taxon>Eukaryota</taxon>
        <taxon>Sar</taxon>
        <taxon>Alveolata</taxon>
        <taxon>Dinophyceae</taxon>
        <taxon>Gonyaulacales</taxon>
        <taxon>Pyrocystaceae</taxon>
        <taxon>Alexandrium</taxon>
    </lineage>
</organism>
<protein>
    <recommendedName>
        <fullName evidence="2">Phospholipid scramblase</fullName>
    </recommendedName>
</protein>
<evidence type="ECO:0000313" key="3">
    <source>
        <dbReference type="EMBL" id="CAD9106005.1"/>
    </source>
</evidence>